<dbReference type="Proteomes" id="UP001497623">
    <property type="component" value="Unassembled WGS sequence"/>
</dbReference>
<dbReference type="Gene3D" id="3.10.50.10">
    <property type="match status" value="1"/>
</dbReference>
<keyword evidence="4" id="KW-0326">Glycosidase</keyword>
<dbReference type="EMBL" id="CAXKWB010015139">
    <property type="protein sequence ID" value="CAL4112786.1"/>
    <property type="molecule type" value="Genomic_DNA"/>
</dbReference>
<evidence type="ECO:0000256" key="2">
    <source>
        <dbReference type="ARBA" id="ARBA00022801"/>
    </source>
</evidence>
<dbReference type="AlphaFoldDB" id="A0AAV2R706"/>
<dbReference type="InterPro" id="IPR017853">
    <property type="entry name" value="GH"/>
</dbReference>
<dbReference type="GO" id="GO:0005576">
    <property type="term" value="C:extracellular region"/>
    <property type="evidence" value="ECO:0007669"/>
    <property type="project" value="TreeGrafter"/>
</dbReference>
<dbReference type="GO" id="GO:0005975">
    <property type="term" value="P:carbohydrate metabolic process"/>
    <property type="evidence" value="ECO:0007669"/>
    <property type="project" value="InterPro"/>
</dbReference>
<evidence type="ECO:0000259" key="6">
    <source>
        <dbReference type="PROSITE" id="PS51910"/>
    </source>
</evidence>
<keyword evidence="2" id="KW-0378">Hydrolase</keyword>
<proteinExistence type="predicted"/>
<dbReference type="Pfam" id="PF00704">
    <property type="entry name" value="Glyco_hydro_18"/>
    <property type="match status" value="1"/>
</dbReference>
<sequence length="194" mass="21357">QDYSIHYWLSRGAPADKLVLGLPMYGRCWTLDDIYHHGIGAYGTPGPSGPYSATAGILFYSEICKHQKNHPGEYTIVNDEEMEVPYGYWNKVWCGYDHEESIANKAVYAHTLGLRGVMVWTVDQDDAHRECSTKNFPLTKMAREAFIGPLITPKPPSTTTTTASPSTTTKPSSTTTASAITTGLSCYSCVLPHC</sequence>
<accession>A0AAV2R706</accession>
<dbReference type="PANTHER" id="PTHR11177">
    <property type="entry name" value="CHITINASE"/>
    <property type="match status" value="1"/>
</dbReference>
<feature type="compositionally biased region" description="Low complexity" evidence="5">
    <location>
        <begin position="157"/>
        <end position="176"/>
    </location>
</feature>
<dbReference type="Gene3D" id="3.20.20.80">
    <property type="entry name" value="Glycosidases"/>
    <property type="match status" value="1"/>
</dbReference>
<dbReference type="PANTHER" id="PTHR11177:SF360">
    <property type="entry name" value="CHITINASE 4-RELATED"/>
    <property type="match status" value="1"/>
</dbReference>
<keyword evidence="8" id="KW-1185">Reference proteome</keyword>
<protein>
    <recommendedName>
        <fullName evidence="6">GH18 domain-containing protein</fullName>
    </recommendedName>
</protein>
<evidence type="ECO:0000256" key="4">
    <source>
        <dbReference type="ARBA" id="ARBA00023295"/>
    </source>
</evidence>
<evidence type="ECO:0000313" key="7">
    <source>
        <dbReference type="EMBL" id="CAL4112786.1"/>
    </source>
</evidence>
<evidence type="ECO:0000256" key="1">
    <source>
        <dbReference type="ARBA" id="ARBA00022729"/>
    </source>
</evidence>
<dbReference type="GO" id="GO:0004568">
    <property type="term" value="F:chitinase activity"/>
    <property type="evidence" value="ECO:0007669"/>
    <property type="project" value="TreeGrafter"/>
</dbReference>
<evidence type="ECO:0000313" key="8">
    <source>
        <dbReference type="Proteomes" id="UP001497623"/>
    </source>
</evidence>
<gene>
    <name evidence="7" type="ORF">MNOR_LOCUS19975</name>
</gene>
<name>A0AAV2R706_MEGNR</name>
<feature type="region of interest" description="Disordered" evidence="5">
    <location>
        <begin position="151"/>
        <end position="176"/>
    </location>
</feature>
<dbReference type="SUPFAM" id="SSF51445">
    <property type="entry name" value="(Trans)glycosidases"/>
    <property type="match status" value="1"/>
</dbReference>
<feature type="non-terminal residue" evidence="7">
    <location>
        <position position="1"/>
    </location>
</feature>
<comment type="caution">
    <text evidence="7">The sequence shown here is derived from an EMBL/GenBank/DDBJ whole genome shotgun (WGS) entry which is preliminary data.</text>
</comment>
<dbReference type="SUPFAM" id="SSF54556">
    <property type="entry name" value="Chitinase insertion domain"/>
    <property type="match status" value="1"/>
</dbReference>
<dbReference type="InterPro" id="IPR001223">
    <property type="entry name" value="Glyco_hydro18_cat"/>
</dbReference>
<dbReference type="GO" id="GO:0006032">
    <property type="term" value="P:chitin catabolic process"/>
    <property type="evidence" value="ECO:0007669"/>
    <property type="project" value="TreeGrafter"/>
</dbReference>
<keyword evidence="3" id="KW-0325">Glycoprotein</keyword>
<dbReference type="InterPro" id="IPR029070">
    <property type="entry name" value="Chitinase_insertion_sf"/>
</dbReference>
<organism evidence="7 8">
    <name type="scientific">Meganyctiphanes norvegica</name>
    <name type="common">Northern krill</name>
    <name type="synonym">Thysanopoda norvegica</name>
    <dbReference type="NCBI Taxonomy" id="48144"/>
    <lineage>
        <taxon>Eukaryota</taxon>
        <taxon>Metazoa</taxon>
        <taxon>Ecdysozoa</taxon>
        <taxon>Arthropoda</taxon>
        <taxon>Crustacea</taxon>
        <taxon>Multicrustacea</taxon>
        <taxon>Malacostraca</taxon>
        <taxon>Eumalacostraca</taxon>
        <taxon>Eucarida</taxon>
        <taxon>Euphausiacea</taxon>
        <taxon>Euphausiidae</taxon>
        <taxon>Meganyctiphanes</taxon>
    </lineage>
</organism>
<evidence type="ECO:0000256" key="5">
    <source>
        <dbReference type="SAM" id="MobiDB-lite"/>
    </source>
</evidence>
<dbReference type="InterPro" id="IPR050314">
    <property type="entry name" value="Glycosyl_Hydrlase_18"/>
</dbReference>
<dbReference type="GO" id="GO:0008061">
    <property type="term" value="F:chitin binding"/>
    <property type="evidence" value="ECO:0007669"/>
    <property type="project" value="TreeGrafter"/>
</dbReference>
<feature type="domain" description="GH18" evidence="6">
    <location>
        <begin position="1"/>
        <end position="149"/>
    </location>
</feature>
<reference evidence="7 8" key="1">
    <citation type="submission" date="2024-05" db="EMBL/GenBank/DDBJ databases">
        <authorList>
            <person name="Wallberg A."/>
        </authorList>
    </citation>
    <scope>NUCLEOTIDE SEQUENCE [LARGE SCALE GENOMIC DNA]</scope>
</reference>
<keyword evidence="1" id="KW-0732">Signal</keyword>
<dbReference type="FunFam" id="3.10.50.10:FF:000003">
    <property type="entry name" value="Class V chitinase CHIT5b"/>
    <property type="match status" value="1"/>
</dbReference>
<evidence type="ECO:0000256" key="3">
    <source>
        <dbReference type="ARBA" id="ARBA00023180"/>
    </source>
</evidence>
<dbReference type="PROSITE" id="PS51910">
    <property type="entry name" value="GH18_2"/>
    <property type="match status" value="1"/>
</dbReference>